<evidence type="ECO:0000256" key="2">
    <source>
        <dbReference type="SAM" id="Phobius"/>
    </source>
</evidence>
<keyword evidence="2" id="KW-0812">Transmembrane</keyword>
<feature type="transmembrane region" description="Helical" evidence="2">
    <location>
        <begin position="253"/>
        <end position="278"/>
    </location>
</feature>
<dbReference type="Proteomes" id="UP001589627">
    <property type="component" value="Unassembled WGS sequence"/>
</dbReference>
<feature type="transmembrane region" description="Helical" evidence="2">
    <location>
        <begin position="169"/>
        <end position="192"/>
    </location>
</feature>
<evidence type="ECO:0008006" key="5">
    <source>
        <dbReference type="Google" id="ProtNLM"/>
    </source>
</evidence>
<keyword evidence="2" id="KW-0472">Membrane</keyword>
<accession>A0ABV5YI90</accession>
<gene>
    <name evidence="3" type="ORF">ACFFNX_21485</name>
</gene>
<feature type="region of interest" description="Disordered" evidence="1">
    <location>
        <begin position="333"/>
        <end position="375"/>
    </location>
</feature>
<proteinExistence type="predicted"/>
<dbReference type="EMBL" id="JBHLZP010000158">
    <property type="protein sequence ID" value="MFB9834764.1"/>
    <property type="molecule type" value="Genomic_DNA"/>
</dbReference>
<sequence length="375" mass="39210">MPSGPGEHGAVPPIWRIGRLRAYVLPGALLMAAAVCFSVLVVAWYDQDLSHAGDDLTSNSGMGSVTLVKGRRYRVNERADSFGSVGDPVGCDFSTDGRSVDFRETVTGLHDMRPIWGIYKTIGTFTAPETGVFQVICGVQLPDFEPLPGAGPVHQGTNGFIDADRSREISSFGVAGVGSAAAGIAVLAVVSYRRRDREAVPDLRAAWRRIRVAIPAVVALALSVGALAGSRHVGHSVDPDLCDRSRYPASVGIYRLAAADVAMAAAGMVVPLVGIFLIRPGADREHGRRRLRLATAGIAALGVVALLMALSTRSDINPRVPDPPPDCGLLAPIPGGRTPMAGGEPMRTATTAQTAAPARSRSATSGRTTSMITSS</sequence>
<evidence type="ECO:0000256" key="1">
    <source>
        <dbReference type="SAM" id="MobiDB-lite"/>
    </source>
</evidence>
<name>A0ABV5YI90_9ACTN</name>
<feature type="compositionally biased region" description="Low complexity" evidence="1">
    <location>
        <begin position="347"/>
        <end position="375"/>
    </location>
</feature>
<evidence type="ECO:0000313" key="4">
    <source>
        <dbReference type="Proteomes" id="UP001589627"/>
    </source>
</evidence>
<feature type="transmembrane region" description="Helical" evidence="2">
    <location>
        <begin position="212"/>
        <end position="233"/>
    </location>
</feature>
<organism evidence="3 4">
    <name type="scientific">Actinoallomurus acaciae</name>
    <dbReference type="NCBI Taxonomy" id="502577"/>
    <lineage>
        <taxon>Bacteria</taxon>
        <taxon>Bacillati</taxon>
        <taxon>Actinomycetota</taxon>
        <taxon>Actinomycetes</taxon>
        <taxon>Streptosporangiales</taxon>
        <taxon>Thermomonosporaceae</taxon>
        <taxon>Actinoallomurus</taxon>
    </lineage>
</organism>
<protein>
    <recommendedName>
        <fullName evidence="5">DUF3592 domain-containing protein</fullName>
    </recommendedName>
</protein>
<keyword evidence="4" id="KW-1185">Reference proteome</keyword>
<dbReference type="RefSeq" id="WP_378204994.1">
    <property type="nucleotide sequence ID" value="NZ_JBHLZP010000158.1"/>
</dbReference>
<evidence type="ECO:0000313" key="3">
    <source>
        <dbReference type="EMBL" id="MFB9834764.1"/>
    </source>
</evidence>
<feature type="transmembrane region" description="Helical" evidence="2">
    <location>
        <begin position="290"/>
        <end position="310"/>
    </location>
</feature>
<reference evidence="3 4" key="1">
    <citation type="submission" date="2024-09" db="EMBL/GenBank/DDBJ databases">
        <authorList>
            <person name="Sun Q."/>
            <person name="Mori K."/>
        </authorList>
    </citation>
    <scope>NUCLEOTIDE SEQUENCE [LARGE SCALE GENOMIC DNA]</scope>
    <source>
        <strain evidence="3 4">TBRC 0563</strain>
    </source>
</reference>
<keyword evidence="2" id="KW-1133">Transmembrane helix</keyword>
<feature type="transmembrane region" description="Helical" evidence="2">
    <location>
        <begin position="23"/>
        <end position="45"/>
    </location>
</feature>
<comment type="caution">
    <text evidence="3">The sequence shown here is derived from an EMBL/GenBank/DDBJ whole genome shotgun (WGS) entry which is preliminary data.</text>
</comment>